<feature type="region of interest" description="Disordered" evidence="7">
    <location>
        <begin position="1"/>
        <end position="58"/>
    </location>
</feature>
<feature type="compositionally biased region" description="Basic and acidic residues" evidence="7">
    <location>
        <begin position="180"/>
        <end position="193"/>
    </location>
</feature>
<dbReference type="EMBL" id="CP014503">
    <property type="protein sequence ID" value="ANB15221.1"/>
    <property type="molecule type" value="Genomic_DNA"/>
</dbReference>
<evidence type="ECO:0000256" key="7">
    <source>
        <dbReference type="SAM" id="MobiDB-lite"/>
    </source>
</evidence>
<dbReference type="PANTHER" id="PTHR12385:SF88">
    <property type="entry name" value="CHOLINE TRANSPORTER-LIKE PROTEIN CTL1"/>
    <property type="match status" value="1"/>
</dbReference>
<evidence type="ECO:0000313" key="8">
    <source>
        <dbReference type="EMBL" id="ANB15221.1"/>
    </source>
</evidence>
<dbReference type="Proteomes" id="UP000189580">
    <property type="component" value="Chromosome b"/>
</dbReference>
<proteinExistence type="inferred from homology"/>
<dbReference type="GeneID" id="30034802"/>
<comment type="function">
    <text evidence="6">Probably involved in transport through the plasma membrane.</text>
</comment>
<protein>
    <recommendedName>
        <fullName evidence="6">Protein PNS1</fullName>
    </recommendedName>
</protein>
<feature type="transmembrane region" description="Helical" evidence="6">
    <location>
        <begin position="685"/>
        <end position="702"/>
    </location>
</feature>
<dbReference type="PANTHER" id="PTHR12385">
    <property type="entry name" value="CHOLINE TRANSPORTER-LIKE (SLC FAMILY 44)"/>
    <property type="match status" value="1"/>
</dbReference>
<comment type="subcellular location">
    <subcellularLocation>
        <location evidence="6">Cell membrane</location>
        <topology evidence="6">Multi-pass membrane protein</topology>
    </subcellularLocation>
    <subcellularLocation>
        <location evidence="1">Membrane</location>
        <topology evidence="1">Multi-pass membrane protein</topology>
    </subcellularLocation>
</comment>
<dbReference type="RefSeq" id="XP_018737698.1">
    <property type="nucleotide sequence ID" value="XM_018879819.1"/>
</dbReference>
<comment type="similarity">
    <text evidence="2 6">Belongs to the CTL (choline transporter-like) family.</text>
</comment>
<gene>
    <name evidence="8" type="ORF">AWJ20_2846</name>
</gene>
<dbReference type="Pfam" id="PF04515">
    <property type="entry name" value="Choline_transpo"/>
    <property type="match status" value="1"/>
</dbReference>
<dbReference type="OrthoDB" id="420519at2759"/>
<dbReference type="KEGG" id="slb:AWJ20_2846"/>
<dbReference type="GO" id="GO:0022857">
    <property type="term" value="F:transmembrane transporter activity"/>
    <property type="evidence" value="ECO:0007669"/>
    <property type="project" value="UniProtKB-UniRule"/>
</dbReference>
<feature type="region of interest" description="Disordered" evidence="7">
    <location>
        <begin position="178"/>
        <end position="206"/>
    </location>
</feature>
<evidence type="ECO:0000256" key="6">
    <source>
        <dbReference type="RuleBase" id="RU368066"/>
    </source>
</evidence>
<feature type="transmembrane region" description="Helical" evidence="6">
    <location>
        <begin position="277"/>
        <end position="298"/>
    </location>
</feature>
<feature type="transmembrane region" description="Helical" evidence="6">
    <location>
        <begin position="343"/>
        <end position="362"/>
    </location>
</feature>
<feature type="region of interest" description="Disordered" evidence="7">
    <location>
        <begin position="92"/>
        <end position="111"/>
    </location>
</feature>
<accession>A0A167FF40</accession>
<evidence type="ECO:0000256" key="3">
    <source>
        <dbReference type="ARBA" id="ARBA00022692"/>
    </source>
</evidence>
<name>A0A167FF40_9ASCO</name>
<keyword evidence="9" id="KW-1185">Reference proteome</keyword>
<evidence type="ECO:0000313" key="9">
    <source>
        <dbReference type="Proteomes" id="UP000189580"/>
    </source>
</evidence>
<evidence type="ECO:0000256" key="5">
    <source>
        <dbReference type="ARBA" id="ARBA00023136"/>
    </source>
</evidence>
<feature type="transmembrane region" description="Helical" evidence="6">
    <location>
        <begin position="318"/>
        <end position="336"/>
    </location>
</feature>
<sequence length="742" mass="80133">MPKYIRGDDSSNGTRSGSGAVGGSRAGGPYRSSGAHIGIRSREQSEDEDGEAGTDAGFLGLDDGDINVNMISSNSDVGDSFTGGSGTNSHADIAGSGRVGSGGGSSTSTIGKKKHGVLESVQLHDNNDNFDEDDALLNEPPQDITVEGTAIRDDRQTSGRIVTNLNSKNIKNGAARKTNKNIDHNTGKDRTQRSDFVQGDTNNYDDANIDEERQIGMRVFIPPDFLPNGGHYDDYDSAGPGINDGIGIQTTQAGVALPDIPLHDTSSVKFDAIWANIYLGFVSMVLATSLMIWLTTSIPSSKPLGDTIYTILQSSRGLLFIYTLSAIILSVVWVYFMKRYASMSVWSLVVIVPLGLVGLTIYPFVMSFKGTTGSSQSSAMRWTSFVPLILGSLWVYMLYKGRHALGRSLGIINLACSILGENKPLMLLSVGIVFVFSLISILWIALFSRLFLQGHTIIDHGKSTWVLDPKSWLLGAAYILMYLWTWGVMSGIHRSTISATVAQWYFHRHKPYSLASASSTRIVQASLQYSVNAQLGTICFSSFLVLLVRLPILVLPSRLSSGLQMVVYTLVSRTSVLSLTSPLALTNATISSQSLVDSAHTMTSIIYAFDDSAMANTNLNSNLDNSYQANRHTGRGHGNNNRIRRSWLPYRLSKILLTACRGLTALFMGFGAWIHTSSRSGNGSLYGYIVGLLAGFIGWVVIGTTEGTLSMIVDAAFICFALDNHGSKGGHCVEADRQFGGH</sequence>
<feature type="transmembrane region" description="Helical" evidence="6">
    <location>
        <begin position="382"/>
        <end position="399"/>
    </location>
</feature>
<feature type="transmembrane region" description="Helical" evidence="6">
    <location>
        <begin position="427"/>
        <end position="452"/>
    </location>
</feature>
<dbReference type="GO" id="GO:0005886">
    <property type="term" value="C:plasma membrane"/>
    <property type="evidence" value="ECO:0007669"/>
    <property type="project" value="UniProtKB-SubCell"/>
</dbReference>
<organism evidence="8 9">
    <name type="scientific">Sugiyamaella lignohabitans</name>
    <dbReference type="NCBI Taxonomy" id="796027"/>
    <lineage>
        <taxon>Eukaryota</taxon>
        <taxon>Fungi</taxon>
        <taxon>Dikarya</taxon>
        <taxon>Ascomycota</taxon>
        <taxon>Saccharomycotina</taxon>
        <taxon>Dipodascomycetes</taxon>
        <taxon>Dipodascales</taxon>
        <taxon>Trichomonascaceae</taxon>
        <taxon>Sugiyamaella</taxon>
    </lineage>
</organism>
<keyword evidence="4 6" id="KW-1133">Transmembrane helix</keyword>
<evidence type="ECO:0000256" key="2">
    <source>
        <dbReference type="ARBA" id="ARBA00007168"/>
    </source>
</evidence>
<evidence type="ECO:0000256" key="4">
    <source>
        <dbReference type="ARBA" id="ARBA00022989"/>
    </source>
</evidence>
<reference evidence="8 9" key="1">
    <citation type="submission" date="2016-02" db="EMBL/GenBank/DDBJ databases">
        <title>Complete genome sequence and transcriptome regulation of the pentose utilising yeast Sugiyamaella lignohabitans.</title>
        <authorList>
            <person name="Bellasio M."/>
            <person name="Peymann A."/>
            <person name="Valli M."/>
            <person name="Sipitzky M."/>
            <person name="Graf A."/>
            <person name="Sauer M."/>
            <person name="Marx H."/>
            <person name="Mattanovich D."/>
        </authorList>
    </citation>
    <scope>NUCLEOTIDE SEQUENCE [LARGE SCALE GENOMIC DNA]</scope>
    <source>
        <strain evidence="8 9">CBS 10342</strain>
    </source>
</reference>
<dbReference type="AlphaFoldDB" id="A0A167FF40"/>
<keyword evidence="5 6" id="KW-0472">Membrane</keyword>
<dbReference type="InterPro" id="IPR007603">
    <property type="entry name" value="Choline_transptr-like"/>
</dbReference>
<feature type="transmembrane region" description="Helical" evidence="6">
    <location>
        <begin position="652"/>
        <end position="673"/>
    </location>
</feature>
<feature type="transmembrane region" description="Helical" evidence="6">
    <location>
        <begin position="472"/>
        <end position="492"/>
    </location>
</feature>
<evidence type="ECO:0000256" key="1">
    <source>
        <dbReference type="ARBA" id="ARBA00004141"/>
    </source>
</evidence>
<keyword evidence="3 6" id="KW-0812">Transmembrane</keyword>